<comment type="subcellular location">
    <subcellularLocation>
        <location evidence="3">Late endosome membrane</location>
        <topology evidence="3">Single-pass type II membrane protein</topology>
    </subcellularLocation>
    <subcellularLocation>
        <location evidence="4">Lysosome membrane</location>
        <topology evidence="4">Single-pass type II membrane protein</topology>
    </subcellularLocation>
    <subcellularLocation>
        <location evidence="5">Mitochondrion membrane</location>
        <topology evidence="5">Single-pass type II membrane protein</topology>
    </subcellularLocation>
</comment>
<feature type="domain" description="AB hydrolase-1" evidence="9">
    <location>
        <begin position="274"/>
        <end position="501"/>
    </location>
</feature>
<dbReference type="GO" id="GO:0005765">
    <property type="term" value="C:lysosomal membrane"/>
    <property type="evidence" value="ECO:0007669"/>
    <property type="project" value="UniProtKB-SubCell"/>
</dbReference>
<feature type="region of interest" description="Disordered" evidence="8">
    <location>
        <begin position="539"/>
        <end position="560"/>
    </location>
</feature>
<evidence type="ECO:0000256" key="8">
    <source>
        <dbReference type="SAM" id="MobiDB-lite"/>
    </source>
</evidence>
<evidence type="ECO:0000259" key="9">
    <source>
        <dbReference type="Pfam" id="PF12697"/>
    </source>
</evidence>
<dbReference type="GO" id="GO:0046464">
    <property type="term" value="P:acylglycerol catabolic process"/>
    <property type="evidence" value="ECO:0007669"/>
    <property type="project" value="TreeGrafter"/>
</dbReference>
<feature type="region of interest" description="Disordered" evidence="8">
    <location>
        <begin position="134"/>
        <end position="168"/>
    </location>
</feature>
<dbReference type="InterPro" id="IPR000073">
    <property type="entry name" value="AB_hydrolase_1"/>
</dbReference>
<sequence length="560" mass="63010">MAEMSDGCCCIRKRRMRVGPTEECLPELIEVRPHRHIRIKHINPRPREELLQTELKVYLDNLKIALTTPRVVTVPRLNANRNIDMSKDGNSRRFQTNNHTEQLPNMATHSNNNSNGTCISNELTMNNVNVKHEELTPGKRPLSNKETSDLHSESRASVLSTGERSVMSSTGVHVSMDAMNKQKLEKPSTAHSVIAETDEPLSSRSSHSIAMHNGLPPSLYSPRRQSSHSVHKDKSTANIPKSFMSPRKSIVSRTHEEHINYNVAKPVKDKELVIFFIHGVGGSSDIWNAQLNYFEKLNCEIISIDLIGHGLSDAPDKKSAYTFDQILVDITEIFDKFCKRRNVVVAHSYGCAFASVIARERRKWVSKLVLVSGGGPTPLAPQPGVFSLPLCLLACCRPCLNRGFQRGAFHPSFKKSSDREKAFDVPTYVLSYVMNGQHWPDGDDLYHSWINVPTLLVYGQQDGLVDKEEEEEMTKTIYNSHLEVVEDAGHMVMMEAPCKFNQLLYNFITDQPLSTSAIEPDTHRIDTDEDRHMARSQVSLHSIRSSKSMPHGLLSSSLNL</sequence>
<keyword evidence="11" id="KW-1185">Reference proteome</keyword>
<dbReference type="Pfam" id="PF12697">
    <property type="entry name" value="Abhydrolase_6"/>
    <property type="match status" value="1"/>
</dbReference>
<evidence type="ECO:0000256" key="5">
    <source>
        <dbReference type="ARBA" id="ARBA00046308"/>
    </source>
</evidence>
<evidence type="ECO:0000256" key="4">
    <source>
        <dbReference type="ARBA" id="ARBA00037874"/>
    </source>
</evidence>
<evidence type="ECO:0000313" key="10">
    <source>
        <dbReference type="EMBL" id="VDI29224.1"/>
    </source>
</evidence>
<dbReference type="Gene3D" id="3.40.50.1820">
    <property type="entry name" value="alpha/beta hydrolase"/>
    <property type="match status" value="1"/>
</dbReference>
<accession>A0A8B6E5A2</accession>
<name>A0A8B6E5A2_MYTGA</name>
<dbReference type="GO" id="GO:0047372">
    <property type="term" value="F:monoacylglycerol lipase activity"/>
    <property type="evidence" value="ECO:0007669"/>
    <property type="project" value="UniProtKB-EC"/>
</dbReference>
<reference evidence="10" key="1">
    <citation type="submission" date="2018-11" db="EMBL/GenBank/DDBJ databases">
        <authorList>
            <person name="Alioto T."/>
            <person name="Alioto T."/>
        </authorList>
    </citation>
    <scope>NUCLEOTIDE SEQUENCE</scope>
</reference>
<dbReference type="AlphaFoldDB" id="A0A8B6E5A2"/>
<evidence type="ECO:0000313" key="11">
    <source>
        <dbReference type="Proteomes" id="UP000596742"/>
    </source>
</evidence>
<dbReference type="GO" id="GO:0031966">
    <property type="term" value="C:mitochondrial membrane"/>
    <property type="evidence" value="ECO:0007669"/>
    <property type="project" value="UniProtKB-SubCell"/>
</dbReference>
<gene>
    <name evidence="10" type="ORF">MGAL_10B062962</name>
</gene>
<keyword evidence="10" id="KW-0378">Hydrolase</keyword>
<evidence type="ECO:0000256" key="6">
    <source>
        <dbReference type="ARBA" id="ARBA00047662"/>
    </source>
</evidence>
<dbReference type="SUPFAM" id="SSF53474">
    <property type="entry name" value="alpha/beta-Hydrolases"/>
    <property type="match status" value="1"/>
</dbReference>
<comment type="caution">
    <text evidence="10">The sequence shown here is derived from an EMBL/GenBank/DDBJ whole genome shotgun (WGS) entry which is preliminary data.</text>
</comment>
<dbReference type="PANTHER" id="PTHR43798:SF5">
    <property type="entry name" value="MONOACYLGLYCEROL LIPASE ABHD6"/>
    <property type="match status" value="1"/>
</dbReference>
<evidence type="ECO:0000256" key="2">
    <source>
        <dbReference type="ARBA" id="ARBA00013254"/>
    </source>
</evidence>
<dbReference type="OrthoDB" id="10264550at2759"/>
<proteinExistence type="predicted"/>
<organism evidence="10 11">
    <name type="scientific">Mytilus galloprovincialis</name>
    <name type="common">Mediterranean mussel</name>
    <dbReference type="NCBI Taxonomy" id="29158"/>
    <lineage>
        <taxon>Eukaryota</taxon>
        <taxon>Metazoa</taxon>
        <taxon>Spiralia</taxon>
        <taxon>Lophotrochozoa</taxon>
        <taxon>Mollusca</taxon>
        <taxon>Bivalvia</taxon>
        <taxon>Autobranchia</taxon>
        <taxon>Pteriomorphia</taxon>
        <taxon>Mytilida</taxon>
        <taxon>Mytiloidea</taxon>
        <taxon>Mytilidae</taxon>
        <taxon>Mytilinae</taxon>
        <taxon>Mytilus</taxon>
    </lineage>
</organism>
<comment type="catalytic activity">
    <reaction evidence="6">
        <text>1-dodecanoylglycerol + H2O = dodecanoate + glycerol + H(+)</text>
        <dbReference type="Rhea" id="RHEA:44316"/>
        <dbReference type="ChEBI" id="CHEBI:15377"/>
        <dbReference type="ChEBI" id="CHEBI:15378"/>
        <dbReference type="ChEBI" id="CHEBI:17754"/>
        <dbReference type="ChEBI" id="CHEBI:18262"/>
        <dbReference type="ChEBI" id="CHEBI:75539"/>
    </reaction>
</comment>
<evidence type="ECO:0000256" key="1">
    <source>
        <dbReference type="ARBA" id="ARBA00001613"/>
    </source>
</evidence>
<dbReference type="InterPro" id="IPR029058">
    <property type="entry name" value="AB_hydrolase_fold"/>
</dbReference>
<dbReference type="InterPro" id="IPR050266">
    <property type="entry name" value="AB_hydrolase_sf"/>
</dbReference>
<dbReference type="EC" id="3.1.1.23" evidence="2"/>
<evidence type="ECO:0000256" key="7">
    <source>
        <dbReference type="ARBA" id="ARBA00049568"/>
    </source>
</evidence>
<feature type="region of interest" description="Disordered" evidence="8">
    <location>
        <begin position="197"/>
        <end position="242"/>
    </location>
</feature>
<protein>
    <recommendedName>
        <fullName evidence="2">acylglycerol lipase</fullName>
        <ecNumber evidence="2">3.1.1.23</ecNumber>
    </recommendedName>
</protein>
<dbReference type="EMBL" id="UYJE01004571">
    <property type="protein sequence ID" value="VDI29224.1"/>
    <property type="molecule type" value="Genomic_DNA"/>
</dbReference>
<feature type="compositionally biased region" description="Polar residues" evidence="8">
    <location>
        <begin position="155"/>
        <end position="168"/>
    </location>
</feature>
<dbReference type="GO" id="GO:0031902">
    <property type="term" value="C:late endosome membrane"/>
    <property type="evidence" value="ECO:0007669"/>
    <property type="project" value="UniProtKB-SubCell"/>
</dbReference>
<dbReference type="Proteomes" id="UP000596742">
    <property type="component" value="Unassembled WGS sequence"/>
</dbReference>
<dbReference type="PANTHER" id="PTHR43798">
    <property type="entry name" value="MONOACYLGLYCEROL LIPASE"/>
    <property type="match status" value="1"/>
</dbReference>
<comment type="function">
    <text evidence="7">Lipase that preferentially hydrolysis medium-chain saturated monoacylglycerols including 2-arachidonoylglycerol. Through 2-arachidonoylglycerol degradation may regulate endocannabinoid signaling pathways. Also has a lysophosphatidyl lipase activity with a preference for lysophosphatidylglycerol among other lysophospholipids. Also able to degrade bis(monoacylglycero)phosphate (BMP) and constitutes the major enzyme for BMP catabolism. BMP, also known as lysobisphosphatidic acid, is enriched in late endosomes and lysosomes and plays a key role in the formation of intraluminal vesicles and in lipid sorting.</text>
</comment>
<evidence type="ECO:0000256" key="3">
    <source>
        <dbReference type="ARBA" id="ARBA00037797"/>
    </source>
</evidence>
<comment type="catalytic activity">
    <reaction evidence="1">
        <text>Hydrolyzes glycerol monoesters of long-chain fatty acids.</text>
        <dbReference type="EC" id="3.1.1.23"/>
    </reaction>
</comment>